<organism evidence="1 2">
    <name type="scientific">Rhodococcus rhodnii LMG 5362</name>
    <dbReference type="NCBI Taxonomy" id="1273125"/>
    <lineage>
        <taxon>Bacteria</taxon>
        <taxon>Bacillati</taxon>
        <taxon>Actinomycetota</taxon>
        <taxon>Actinomycetes</taxon>
        <taxon>Mycobacteriales</taxon>
        <taxon>Nocardiaceae</taxon>
        <taxon>Rhodococcus</taxon>
    </lineage>
</organism>
<dbReference type="EMBL" id="APMY01000019">
    <property type="protein sequence ID" value="EOM78054.1"/>
    <property type="molecule type" value="Genomic_DNA"/>
</dbReference>
<keyword evidence="2" id="KW-1185">Reference proteome</keyword>
<sequence>MPSLEDLIEQALADLRTARARSDRRAIDGCQRILDIRLDQLAHRRGRI</sequence>
<name>R7WV77_9NOCA</name>
<reference evidence="1 2" key="1">
    <citation type="journal article" date="2013" name="Genome Announc.">
        <title>Draft Genome Sequence of Rhodococcus rhodnii Strain LMG5362, a Symbiont of Rhodnius prolixus (Hemiptera, Reduviidae, Triatominae), the Principle Vector of Trypanosoma cruzi.</title>
        <authorList>
            <person name="Pachebat J.A."/>
            <person name="van Keulen G."/>
            <person name="Whitten M.M."/>
            <person name="Girdwood S."/>
            <person name="Del Sol R."/>
            <person name="Dyson P.J."/>
            <person name="Facey P.D."/>
        </authorList>
    </citation>
    <scope>NUCLEOTIDE SEQUENCE [LARGE SCALE GENOMIC DNA]</scope>
    <source>
        <strain evidence="1 2">LMG 5362</strain>
    </source>
</reference>
<comment type="caution">
    <text evidence="1">The sequence shown here is derived from an EMBL/GenBank/DDBJ whole genome shotgun (WGS) entry which is preliminary data.</text>
</comment>
<dbReference type="RefSeq" id="WP_010836668.1">
    <property type="nucleotide sequence ID" value="NZ_APMY01000019.1"/>
</dbReference>
<dbReference type="AlphaFoldDB" id="R7WV77"/>
<evidence type="ECO:0000313" key="1">
    <source>
        <dbReference type="EMBL" id="EOM78054.1"/>
    </source>
</evidence>
<gene>
    <name evidence="1" type="ORF">Rrhod_0595</name>
</gene>
<dbReference type="PATRIC" id="fig|1273125.3.peg.579"/>
<proteinExistence type="predicted"/>
<dbReference type="Proteomes" id="UP000013525">
    <property type="component" value="Unassembled WGS sequence"/>
</dbReference>
<evidence type="ECO:0000313" key="2">
    <source>
        <dbReference type="Proteomes" id="UP000013525"/>
    </source>
</evidence>
<protein>
    <submittedName>
        <fullName evidence="1">Uncharacterized protein</fullName>
    </submittedName>
</protein>
<accession>R7WV77</accession>